<feature type="compositionally biased region" description="Basic and acidic residues" evidence="1">
    <location>
        <begin position="308"/>
        <end position="371"/>
    </location>
</feature>
<dbReference type="Pfam" id="PF03432">
    <property type="entry name" value="Relaxase"/>
    <property type="match status" value="1"/>
</dbReference>
<feature type="region of interest" description="Disordered" evidence="1">
    <location>
        <begin position="273"/>
        <end position="371"/>
    </location>
</feature>
<evidence type="ECO:0000313" key="3">
    <source>
        <dbReference type="EMBL" id="ENZ04452.1"/>
    </source>
</evidence>
<organism evidence="3 4">
    <name type="scientific">[Clostridium] clostridioforme 90A8</name>
    <dbReference type="NCBI Taxonomy" id="999408"/>
    <lineage>
        <taxon>Bacteria</taxon>
        <taxon>Bacillati</taxon>
        <taxon>Bacillota</taxon>
        <taxon>Clostridia</taxon>
        <taxon>Lachnospirales</taxon>
        <taxon>Lachnospiraceae</taxon>
        <taxon>Enterocloster</taxon>
    </lineage>
</organism>
<dbReference type="RefSeq" id="WP_002595444.1">
    <property type="nucleotide sequence ID" value="NZ_KB851012.1"/>
</dbReference>
<protein>
    <recommendedName>
        <fullName evidence="2">MobA/VirD2-like nuclease domain-containing protein</fullName>
    </recommendedName>
</protein>
<evidence type="ECO:0000313" key="4">
    <source>
        <dbReference type="Proteomes" id="UP000013085"/>
    </source>
</evidence>
<sequence>MAVIKAVSSKAGIGQALDYVTKEEKTEDKLVSGLHCEPDTVKDEMQATKELWEKTGGRTYKHFVQSYHKDEKITPEQAHRNALQLAENTSAWKGFEVLVATHKDKKHIHTHFIVNSVNFEDGHKLQWSSADLQELKERCNAQSREQGLHVSEKGKTFEGAEREETVAWKKETYQLLKQAEQGKVKSYVQDIALAVLDCKETATSRESFIRLMNERGYGVDWQDSHKYITYTDLARKQAGEKACKIRNNKLEKYYNMGFGKEELEHEFERNARTAEVRAGKSERTDPRTEPSEPDRAGEQPAEGSLSFVERELRGIDEAVKSRTSKGRAEQAERRRAEQAAHQRAEEASRAVREQQRTTSERHISRNWEPER</sequence>
<evidence type="ECO:0000256" key="1">
    <source>
        <dbReference type="SAM" id="MobiDB-lite"/>
    </source>
</evidence>
<dbReference type="EMBL" id="AGYR01000093">
    <property type="protein sequence ID" value="ENZ04452.1"/>
    <property type="molecule type" value="Genomic_DNA"/>
</dbReference>
<feature type="compositionally biased region" description="Basic and acidic residues" evidence="1">
    <location>
        <begin position="273"/>
        <end position="297"/>
    </location>
</feature>
<comment type="caution">
    <text evidence="3">The sequence shown here is derived from an EMBL/GenBank/DDBJ whole genome shotgun (WGS) entry which is preliminary data.</text>
</comment>
<name>A0A0E2HEE9_9FIRM</name>
<reference evidence="3 4" key="1">
    <citation type="submission" date="2013-01" db="EMBL/GenBank/DDBJ databases">
        <title>The Genome Sequence of Clostridium clostridioforme 90A8.</title>
        <authorList>
            <consortium name="The Broad Institute Genome Sequencing Platform"/>
            <person name="Earl A."/>
            <person name="Ward D."/>
            <person name="Feldgarden M."/>
            <person name="Gevers D."/>
            <person name="Courvalin P."/>
            <person name="Lambert T."/>
            <person name="Walker B."/>
            <person name="Young S.K."/>
            <person name="Zeng Q."/>
            <person name="Gargeya S."/>
            <person name="Fitzgerald M."/>
            <person name="Haas B."/>
            <person name="Abouelleil A."/>
            <person name="Alvarado L."/>
            <person name="Arachchi H.M."/>
            <person name="Berlin A.M."/>
            <person name="Chapman S.B."/>
            <person name="Dewar J."/>
            <person name="Goldberg J."/>
            <person name="Griggs A."/>
            <person name="Gujja S."/>
            <person name="Hansen M."/>
            <person name="Howarth C."/>
            <person name="Imamovic A."/>
            <person name="Larimer J."/>
            <person name="McCowan C."/>
            <person name="Murphy C."/>
            <person name="Neiman D."/>
            <person name="Pearson M."/>
            <person name="Priest M."/>
            <person name="Roberts A."/>
            <person name="Saif S."/>
            <person name="Shea T."/>
            <person name="Sisk P."/>
            <person name="Sykes S."/>
            <person name="Wortman J."/>
            <person name="Nusbaum C."/>
            <person name="Birren B."/>
        </authorList>
    </citation>
    <scope>NUCLEOTIDE SEQUENCE [LARGE SCALE GENOMIC DNA]</scope>
    <source>
        <strain evidence="3 4">90A8</strain>
    </source>
</reference>
<dbReference type="Proteomes" id="UP000013085">
    <property type="component" value="Unassembled WGS sequence"/>
</dbReference>
<accession>A0A0E2HEE9</accession>
<dbReference type="InterPro" id="IPR005094">
    <property type="entry name" value="Endonuclease_MobA/VirD2"/>
</dbReference>
<dbReference type="HOGENOM" id="CLU_031118_2_0_9"/>
<dbReference type="PATRIC" id="fig|999408.3.peg.6306"/>
<proteinExistence type="predicted"/>
<gene>
    <name evidence="3" type="ORF">HMPREF1090_05900</name>
</gene>
<feature type="domain" description="MobA/VirD2-like nuclease" evidence="2">
    <location>
        <begin position="19"/>
        <end position="148"/>
    </location>
</feature>
<dbReference type="AlphaFoldDB" id="A0A0E2HEE9"/>
<evidence type="ECO:0000259" key="2">
    <source>
        <dbReference type="Pfam" id="PF03432"/>
    </source>
</evidence>